<dbReference type="GO" id="GO:0005681">
    <property type="term" value="C:spliceosomal complex"/>
    <property type="evidence" value="ECO:0007669"/>
    <property type="project" value="UniProtKB-KW"/>
</dbReference>
<dbReference type="InterPro" id="IPR047240">
    <property type="entry name" value="SANT_CDC5L_II"/>
</dbReference>
<dbReference type="CDD" id="cd00167">
    <property type="entry name" value="SANT"/>
    <property type="match status" value="1"/>
</dbReference>
<evidence type="ECO:0000259" key="11">
    <source>
        <dbReference type="PROSITE" id="PS51294"/>
    </source>
</evidence>
<dbReference type="AlphaFoldDB" id="A0A9W8B6U4"/>
<evidence type="ECO:0000256" key="4">
    <source>
        <dbReference type="ARBA" id="ARBA00022737"/>
    </source>
</evidence>
<dbReference type="InterPro" id="IPR001005">
    <property type="entry name" value="SANT/Myb"/>
</dbReference>
<feature type="compositionally biased region" description="Basic and acidic residues" evidence="9">
    <location>
        <begin position="158"/>
        <end position="167"/>
    </location>
</feature>
<feature type="region of interest" description="Disordered" evidence="9">
    <location>
        <begin position="420"/>
        <end position="466"/>
    </location>
</feature>
<accession>A0A9W8B6U4</accession>
<keyword evidence="4" id="KW-0677">Repeat</keyword>
<dbReference type="GO" id="GO:0000398">
    <property type="term" value="P:mRNA splicing, via spliceosome"/>
    <property type="evidence" value="ECO:0007669"/>
    <property type="project" value="InterPro"/>
</dbReference>
<evidence type="ECO:0000256" key="9">
    <source>
        <dbReference type="SAM" id="MobiDB-lite"/>
    </source>
</evidence>
<dbReference type="PROSITE" id="PS51294">
    <property type="entry name" value="HTH_MYB"/>
    <property type="match status" value="2"/>
</dbReference>
<dbReference type="Pfam" id="PF11831">
    <property type="entry name" value="Myb_Cef"/>
    <property type="match status" value="1"/>
</dbReference>
<dbReference type="FunFam" id="1.10.10.60:FF:000021">
    <property type="entry name" value="CDC5 cell division cycle 5-like"/>
    <property type="match status" value="1"/>
</dbReference>
<dbReference type="InterPro" id="IPR017930">
    <property type="entry name" value="Myb_dom"/>
</dbReference>
<evidence type="ECO:0000256" key="1">
    <source>
        <dbReference type="ARBA" id="ARBA00010506"/>
    </source>
</evidence>
<dbReference type="Pfam" id="PF13921">
    <property type="entry name" value="Myb_DNA-bind_6"/>
    <property type="match status" value="1"/>
</dbReference>
<feature type="domain" description="Myb-like" evidence="10">
    <location>
        <begin position="59"/>
        <end position="108"/>
    </location>
</feature>
<dbReference type="OrthoDB" id="1410009at2759"/>
<evidence type="ECO:0000256" key="6">
    <source>
        <dbReference type="ARBA" id="ARBA00023187"/>
    </source>
</evidence>
<dbReference type="EMBL" id="JANBQB010000263">
    <property type="protein sequence ID" value="KAJ1978663.1"/>
    <property type="molecule type" value="Genomic_DNA"/>
</dbReference>
<evidence type="ECO:0000256" key="5">
    <source>
        <dbReference type="ARBA" id="ARBA00023125"/>
    </source>
</evidence>
<evidence type="ECO:0000313" key="12">
    <source>
        <dbReference type="EMBL" id="KAJ1978663.1"/>
    </source>
</evidence>
<feature type="domain" description="Myb-like" evidence="10">
    <location>
        <begin position="13"/>
        <end position="58"/>
    </location>
</feature>
<dbReference type="PANTHER" id="PTHR45885:SF1">
    <property type="entry name" value="CELL DIVISION CYCLE 5-LIKE PROTEIN"/>
    <property type="match status" value="1"/>
</dbReference>
<feature type="domain" description="HTH myb-type" evidence="11">
    <location>
        <begin position="59"/>
        <end position="112"/>
    </location>
</feature>
<dbReference type="Gene3D" id="1.10.10.60">
    <property type="entry name" value="Homeodomain-like"/>
    <property type="match status" value="2"/>
</dbReference>
<dbReference type="GO" id="GO:0000974">
    <property type="term" value="C:Prp19 complex"/>
    <property type="evidence" value="ECO:0007669"/>
    <property type="project" value="InterPro"/>
</dbReference>
<feature type="region of interest" description="Disordered" evidence="9">
    <location>
        <begin position="274"/>
        <end position="296"/>
    </location>
</feature>
<keyword evidence="6" id="KW-0508">mRNA splicing</keyword>
<proteinExistence type="inferred from homology"/>
<comment type="caution">
    <text evidence="12">The sequence shown here is derived from an EMBL/GenBank/DDBJ whole genome shotgun (WGS) entry which is preliminary data.</text>
</comment>
<dbReference type="SMART" id="SM00717">
    <property type="entry name" value="SANT"/>
    <property type="match status" value="2"/>
</dbReference>
<feature type="domain" description="HTH myb-type" evidence="11">
    <location>
        <begin position="13"/>
        <end position="58"/>
    </location>
</feature>
<organism evidence="12 13">
    <name type="scientific">Dimargaris verticillata</name>
    <dbReference type="NCBI Taxonomy" id="2761393"/>
    <lineage>
        <taxon>Eukaryota</taxon>
        <taxon>Fungi</taxon>
        <taxon>Fungi incertae sedis</taxon>
        <taxon>Zoopagomycota</taxon>
        <taxon>Kickxellomycotina</taxon>
        <taxon>Dimargaritomycetes</taxon>
        <taxon>Dimargaritales</taxon>
        <taxon>Dimargaritaceae</taxon>
        <taxon>Dimargaris</taxon>
    </lineage>
</organism>
<keyword evidence="2" id="KW-0507">mRNA processing</keyword>
<feature type="coiled-coil region" evidence="8">
    <location>
        <begin position="815"/>
        <end position="842"/>
    </location>
</feature>
<feature type="compositionally biased region" description="Basic and acidic residues" evidence="9">
    <location>
        <begin position="274"/>
        <end position="288"/>
    </location>
</feature>
<dbReference type="Proteomes" id="UP001151582">
    <property type="component" value="Unassembled WGS sequence"/>
</dbReference>
<evidence type="ECO:0000256" key="3">
    <source>
        <dbReference type="ARBA" id="ARBA00022728"/>
    </source>
</evidence>
<reference evidence="12" key="1">
    <citation type="submission" date="2022-07" db="EMBL/GenBank/DDBJ databases">
        <title>Phylogenomic reconstructions and comparative analyses of Kickxellomycotina fungi.</title>
        <authorList>
            <person name="Reynolds N.K."/>
            <person name="Stajich J.E."/>
            <person name="Barry K."/>
            <person name="Grigoriev I.V."/>
            <person name="Crous P."/>
            <person name="Smith M.E."/>
        </authorList>
    </citation>
    <scope>NUCLEOTIDE SEQUENCE</scope>
    <source>
        <strain evidence="12">RSA 567</strain>
    </source>
</reference>
<name>A0A9W8B6U4_9FUNG</name>
<dbReference type="SUPFAM" id="SSF46689">
    <property type="entry name" value="Homeodomain-like"/>
    <property type="match status" value="1"/>
</dbReference>
<keyword evidence="8" id="KW-0175">Coiled coil</keyword>
<sequence>MVVLGTAFLGLGGVWKNTEDEILKAAVMKYGKNQWGRISSLLVRKSAKQCKARWYEWLDPSIKKTEWSKEEDEKLLHLAKLMPTQWRTIAPIVGRTPAQCLERYQRLLDEAEHAEAEEQRRGPRSSQLGLAGPQGGEGAPSVDTSHRRLRPGQIDPDPETKPARPDPIDMDDDEKEMLSEARARLANTQGKKAKRKARERQLEEARRLATLQKRRELKAAGIEQKQRRKKYGIDYNADIPFEKKPMAGFYDATDELARANDLDLLKKRLNQIEGRKKRDQDEDQDERKSKYKRAKKGADGSKVVSFIPARDAQLAKLQEVEEISQRIKLSLPAPQVTEAELEEIVKLGAAGETVRDLVATQAAGPAPSDMLMSDYDAMQTQQPVRTPRTPATENTILNEARNLRRRTETQTPLLARDEDVLPESGTGYDGITPRRSVAQTPNPLLTPLRELPPNTQPGGSNQATPRVAHTPLRDELSINQTGNTPLPMGTPGEFSVASTPQSQAFLSPAEVKLQVARSLQALPAPKNEFEIVLPEDASEQVTDSADAMVIEEDAGDRDHRLQALAEQEYQRALKRRSQVVQQQLPRPRQLTPLESLMVGDPDVTHAYADARQLISHEMVALLTHDVLKYPVPGAKPLANISDADELLTPLADAELDQARQLVIDELAIQHPTDMLETMAAQLAKLSTADPLSFESTSSGASLNLSALSVLDPATHRSVPLTHLSADQQCQHLKRLFERYRERMVKESQRAAKLEKKLSVTMGGYQAKAAQLSDTLVTSVEAQRQKALDQQCFEVLAQTETKVALPSRLEYIQSIVDRAKRHENELQSRYKALAEQRESAIARIQGLMDSQANGQSTGTSP</sequence>
<dbReference type="CDD" id="cd11659">
    <property type="entry name" value="SANT_CDC5_II"/>
    <property type="match status" value="1"/>
</dbReference>
<dbReference type="PROSITE" id="PS50090">
    <property type="entry name" value="MYB_LIKE"/>
    <property type="match status" value="2"/>
</dbReference>
<evidence type="ECO:0000256" key="2">
    <source>
        <dbReference type="ARBA" id="ARBA00022664"/>
    </source>
</evidence>
<feature type="region of interest" description="Disordered" evidence="9">
    <location>
        <begin position="113"/>
        <end position="171"/>
    </location>
</feature>
<dbReference type="InterPro" id="IPR009057">
    <property type="entry name" value="Homeodomain-like_sf"/>
</dbReference>
<keyword evidence="13" id="KW-1185">Reference proteome</keyword>
<evidence type="ECO:0000256" key="7">
    <source>
        <dbReference type="ARBA" id="ARBA00023242"/>
    </source>
</evidence>
<evidence type="ECO:0000313" key="13">
    <source>
        <dbReference type="Proteomes" id="UP001151582"/>
    </source>
</evidence>
<protein>
    <submittedName>
        <fullName evidence="12">Pre-mRNA-splicing factor cef1</fullName>
    </submittedName>
</protein>
<dbReference type="InterPro" id="IPR021786">
    <property type="entry name" value="Cdc5p/Cef1_C"/>
</dbReference>
<dbReference type="GO" id="GO:0003677">
    <property type="term" value="F:DNA binding"/>
    <property type="evidence" value="ECO:0007669"/>
    <property type="project" value="UniProtKB-KW"/>
</dbReference>
<dbReference type="PANTHER" id="PTHR45885">
    <property type="entry name" value="CELL DIVISION CYCLE 5-LIKE PROTEIN"/>
    <property type="match status" value="1"/>
</dbReference>
<keyword evidence="5" id="KW-0238">DNA-binding</keyword>
<keyword evidence="3" id="KW-0747">Spliceosome</keyword>
<comment type="similarity">
    <text evidence="1">Belongs to the CEF1 family.</text>
</comment>
<keyword evidence="7" id="KW-0539">Nucleus</keyword>
<dbReference type="InterPro" id="IPR047242">
    <property type="entry name" value="CDC5L/Cef1"/>
</dbReference>
<evidence type="ECO:0000259" key="10">
    <source>
        <dbReference type="PROSITE" id="PS50090"/>
    </source>
</evidence>
<gene>
    <name evidence="12" type="primary">CEF1</name>
    <name evidence="12" type="ORF">H4R34_003117</name>
</gene>
<evidence type="ECO:0000256" key="8">
    <source>
        <dbReference type="SAM" id="Coils"/>
    </source>
</evidence>